<sequence>MRMVSVTTSFHEGGNTYTCLDHSASCRTHSSKLSLARLILTPGESPDSERVNETNAGRKSLPEDKGPDVPADA</sequence>
<keyword evidence="3" id="KW-1185">Reference proteome</keyword>
<evidence type="ECO:0000313" key="2">
    <source>
        <dbReference type="EMBL" id="KAH0903936.1"/>
    </source>
</evidence>
<gene>
    <name evidence="2" type="ORF">HID58_043439</name>
</gene>
<dbReference type="EMBL" id="JAGKQM010000011">
    <property type="protein sequence ID" value="KAH0903936.1"/>
    <property type="molecule type" value="Genomic_DNA"/>
</dbReference>
<comment type="caution">
    <text evidence="2">The sequence shown here is derived from an EMBL/GenBank/DDBJ whole genome shotgun (WGS) entry which is preliminary data.</text>
</comment>
<feature type="non-terminal residue" evidence="2">
    <location>
        <position position="73"/>
    </location>
</feature>
<reference evidence="2 3" key="1">
    <citation type="submission" date="2021-05" db="EMBL/GenBank/DDBJ databases">
        <title>Genome Assembly of Synthetic Allotetraploid Brassica napus Reveals Homoeologous Exchanges between Subgenomes.</title>
        <authorList>
            <person name="Davis J.T."/>
        </authorList>
    </citation>
    <scope>NUCLEOTIDE SEQUENCE [LARGE SCALE GENOMIC DNA]</scope>
    <source>
        <strain evidence="3">cv. Da-Ae</strain>
        <tissue evidence="2">Seedling</tissue>
    </source>
</reference>
<name>A0ABQ8BI93_BRANA</name>
<organism evidence="2 3">
    <name type="scientific">Brassica napus</name>
    <name type="common">Rape</name>
    <dbReference type="NCBI Taxonomy" id="3708"/>
    <lineage>
        <taxon>Eukaryota</taxon>
        <taxon>Viridiplantae</taxon>
        <taxon>Streptophyta</taxon>
        <taxon>Embryophyta</taxon>
        <taxon>Tracheophyta</taxon>
        <taxon>Spermatophyta</taxon>
        <taxon>Magnoliopsida</taxon>
        <taxon>eudicotyledons</taxon>
        <taxon>Gunneridae</taxon>
        <taxon>Pentapetalae</taxon>
        <taxon>rosids</taxon>
        <taxon>malvids</taxon>
        <taxon>Brassicales</taxon>
        <taxon>Brassicaceae</taxon>
        <taxon>Brassiceae</taxon>
        <taxon>Brassica</taxon>
    </lineage>
</organism>
<protein>
    <submittedName>
        <fullName evidence="2">Uncharacterized protein</fullName>
    </submittedName>
</protein>
<dbReference type="Proteomes" id="UP000824890">
    <property type="component" value="Unassembled WGS sequence"/>
</dbReference>
<proteinExistence type="predicted"/>
<accession>A0ABQ8BI93</accession>
<feature type="region of interest" description="Disordered" evidence="1">
    <location>
        <begin position="41"/>
        <end position="73"/>
    </location>
</feature>
<evidence type="ECO:0000313" key="3">
    <source>
        <dbReference type="Proteomes" id="UP000824890"/>
    </source>
</evidence>
<evidence type="ECO:0000256" key="1">
    <source>
        <dbReference type="SAM" id="MobiDB-lite"/>
    </source>
</evidence>